<keyword evidence="4" id="KW-0999">Mitochondrion inner membrane</keyword>
<dbReference type="OrthoDB" id="10252718at2759"/>
<evidence type="ECO:0000256" key="7">
    <source>
        <dbReference type="ARBA" id="ARBA00023136"/>
    </source>
</evidence>
<dbReference type="AlphaFoldDB" id="A0A238FGJ5"/>
<dbReference type="STRING" id="269621.A0A238FGJ5"/>
<keyword evidence="7" id="KW-0472">Membrane</keyword>
<evidence type="ECO:0000313" key="9">
    <source>
        <dbReference type="Proteomes" id="UP000198372"/>
    </source>
</evidence>
<proteinExistence type="predicted"/>
<keyword evidence="9" id="KW-1185">Reference proteome</keyword>
<evidence type="ECO:0000313" key="8">
    <source>
        <dbReference type="EMBL" id="SCV70268.1"/>
    </source>
</evidence>
<organism evidence="8 9">
    <name type="scientific">Microbotryum intermedium</name>
    <dbReference type="NCBI Taxonomy" id="269621"/>
    <lineage>
        <taxon>Eukaryota</taxon>
        <taxon>Fungi</taxon>
        <taxon>Dikarya</taxon>
        <taxon>Basidiomycota</taxon>
        <taxon>Pucciniomycotina</taxon>
        <taxon>Microbotryomycetes</taxon>
        <taxon>Microbotryales</taxon>
        <taxon>Microbotryaceae</taxon>
        <taxon>Microbotryum</taxon>
    </lineage>
</organism>
<dbReference type="PANTHER" id="PTHR13094:SF1">
    <property type="entry name" value="NADH DEHYDROGENASE [UBIQUINONE] 1 BETA SUBCOMPLEX SUBUNIT 10"/>
    <property type="match status" value="1"/>
</dbReference>
<evidence type="ECO:0000256" key="6">
    <source>
        <dbReference type="ARBA" id="ARBA00023128"/>
    </source>
</evidence>
<comment type="subcellular location">
    <subcellularLocation>
        <location evidence="1">Mitochondrion inner membrane</location>
        <topology evidence="1">Peripheral membrane protein</topology>
        <orientation evidence="1">Matrix side</orientation>
    </subcellularLocation>
</comment>
<evidence type="ECO:0000256" key="4">
    <source>
        <dbReference type="ARBA" id="ARBA00022792"/>
    </source>
</evidence>
<evidence type="ECO:0000256" key="3">
    <source>
        <dbReference type="ARBA" id="ARBA00022660"/>
    </source>
</evidence>
<keyword evidence="5" id="KW-0249">Electron transport</keyword>
<keyword evidence="3" id="KW-0679">Respiratory chain</keyword>
<dbReference type="GO" id="GO:0005743">
    <property type="term" value="C:mitochondrial inner membrane"/>
    <property type="evidence" value="ECO:0007669"/>
    <property type="project" value="UniProtKB-SubCell"/>
</dbReference>
<dbReference type="InterPro" id="IPR039993">
    <property type="entry name" value="NDUFB10"/>
</dbReference>
<protein>
    <submittedName>
        <fullName evidence="8">BQ2448_1662 protein</fullName>
    </submittedName>
</protein>
<evidence type="ECO:0000256" key="5">
    <source>
        <dbReference type="ARBA" id="ARBA00022982"/>
    </source>
</evidence>
<keyword evidence="2" id="KW-0813">Transport</keyword>
<accession>A0A238FGJ5</accession>
<reference evidence="9" key="1">
    <citation type="submission" date="2016-09" db="EMBL/GenBank/DDBJ databases">
        <authorList>
            <person name="Jeantristanb JTB J.-T."/>
            <person name="Ricardo R."/>
        </authorList>
    </citation>
    <scope>NUCLEOTIDE SEQUENCE [LARGE SCALE GENOMIC DNA]</scope>
</reference>
<name>A0A238FGJ5_9BASI</name>
<dbReference type="PANTHER" id="PTHR13094">
    <property type="entry name" value="NADH-UBIQUINONE OXIDOREDUCTASE PDSW SUBUNIT"/>
    <property type="match status" value="1"/>
</dbReference>
<dbReference type="EMBL" id="FMSP01000005">
    <property type="protein sequence ID" value="SCV70268.1"/>
    <property type="molecule type" value="Genomic_DNA"/>
</dbReference>
<gene>
    <name evidence="8" type="ORF">BQ2448_1662</name>
</gene>
<evidence type="ECO:0000256" key="1">
    <source>
        <dbReference type="ARBA" id="ARBA00004443"/>
    </source>
</evidence>
<evidence type="ECO:0000256" key="2">
    <source>
        <dbReference type="ARBA" id="ARBA00022448"/>
    </source>
</evidence>
<keyword evidence="6" id="KW-0496">Mitochondrion</keyword>
<dbReference type="Proteomes" id="UP000198372">
    <property type="component" value="Unassembled WGS sequence"/>
</dbReference>
<sequence>MSAPVSGIPSNYADIIASREEKIRQSWINVMEARLVREELQKCWRTEGVNHYEQCYDLTQKYLTLLRTNKVGFGGSSLCNTSAGRTARFVWPG</sequence>